<protein>
    <submittedName>
        <fullName evidence="2">Collagen alpha-1(XII) chain</fullName>
    </submittedName>
</protein>
<dbReference type="EMBL" id="JASAOG010000206">
    <property type="protein sequence ID" value="KAK0044032.1"/>
    <property type="molecule type" value="Genomic_DNA"/>
</dbReference>
<dbReference type="InterPro" id="IPR045860">
    <property type="entry name" value="Snake_toxin-like_sf"/>
</dbReference>
<organism evidence="2 3">
    <name type="scientific">Biomphalaria pfeifferi</name>
    <name type="common">Bloodfluke planorb</name>
    <name type="synonym">Freshwater snail</name>
    <dbReference type="NCBI Taxonomy" id="112525"/>
    <lineage>
        <taxon>Eukaryota</taxon>
        <taxon>Metazoa</taxon>
        <taxon>Spiralia</taxon>
        <taxon>Lophotrochozoa</taxon>
        <taxon>Mollusca</taxon>
        <taxon>Gastropoda</taxon>
        <taxon>Heterobranchia</taxon>
        <taxon>Euthyneura</taxon>
        <taxon>Panpulmonata</taxon>
        <taxon>Hygrophila</taxon>
        <taxon>Lymnaeoidea</taxon>
        <taxon>Planorbidae</taxon>
        <taxon>Biomphalaria</taxon>
    </lineage>
</organism>
<evidence type="ECO:0000313" key="3">
    <source>
        <dbReference type="Proteomes" id="UP001233172"/>
    </source>
</evidence>
<name>A0AAD8AY87_BIOPF</name>
<dbReference type="Proteomes" id="UP001233172">
    <property type="component" value="Unassembled WGS sequence"/>
</dbReference>
<comment type="caution">
    <text evidence="2">The sequence shown here is derived from an EMBL/GenBank/DDBJ whole genome shotgun (WGS) entry which is preliminary data.</text>
</comment>
<gene>
    <name evidence="2" type="ORF">Bpfe_026546</name>
</gene>
<keyword evidence="3" id="KW-1185">Reference proteome</keyword>
<dbReference type="SUPFAM" id="SSF57302">
    <property type="entry name" value="Snake toxin-like"/>
    <property type="match status" value="1"/>
</dbReference>
<accession>A0AAD8AY87</accession>
<evidence type="ECO:0000256" key="1">
    <source>
        <dbReference type="SAM" id="SignalP"/>
    </source>
</evidence>
<reference evidence="2" key="2">
    <citation type="submission" date="2023-04" db="EMBL/GenBank/DDBJ databases">
        <authorList>
            <person name="Bu L."/>
            <person name="Lu L."/>
            <person name="Laidemitt M.R."/>
            <person name="Zhang S.M."/>
            <person name="Mutuku M."/>
            <person name="Mkoji G."/>
            <person name="Steinauer M."/>
            <person name="Loker E.S."/>
        </authorList>
    </citation>
    <scope>NUCLEOTIDE SEQUENCE</scope>
    <source>
        <strain evidence="2">KasaAsao</strain>
        <tissue evidence="2">Whole Snail</tissue>
    </source>
</reference>
<keyword evidence="2" id="KW-0176">Collagen</keyword>
<keyword evidence="1" id="KW-0732">Signal</keyword>
<evidence type="ECO:0000313" key="2">
    <source>
        <dbReference type="EMBL" id="KAK0044032.1"/>
    </source>
</evidence>
<reference evidence="2" key="1">
    <citation type="journal article" date="2023" name="PLoS Negl. Trop. Dis.">
        <title>A genome sequence for Biomphalaria pfeifferi, the major vector snail for the human-infecting parasite Schistosoma mansoni.</title>
        <authorList>
            <person name="Bu L."/>
            <person name="Lu L."/>
            <person name="Laidemitt M.R."/>
            <person name="Zhang S.M."/>
            <person name="Mutuku M."/>
            <person name="Mkoji G."/>
            <person name="Steinauer M."/>
            <person name="Loker E.S."/>
        </authorList>
    </citation>
    <scope>NUCLEOTIDE SEQUENCE</scope>
    <source>
        <strain evidence="2">KasaAsao</strain>
    </source>
</reference>
<dbReference type="AlphaFoldDB" id="A0AAD8AY87"/>
<dbReference type="GO" id="GO:0005581">
    <property type="term" value="C:collagen trimer"/>
    <property type="evidence" value="ECO:0007669"/>
    <property type="project" value="UniProtKB-KW"/>
</dbReference>
<sequence length="243" mass="27376">MAHFKVFVSVCLVTVIAVNSQVTCPDCTDPYDPDTCTDVQYCQDTNHDICELHVHLAEFNRVTYFCSTAHQCTNRESQPCNVSTNEMCTFCCDDLHHCEMQRRNLFSTRFTTPPPTYYTTHHFSNSNNGVLSTQPSVSPSQCIICDTDPCDMSAVPYLDAVQCPHSHPYCSTKIIEDANGRSVHKGCATEDFCRKFWWDLTSQNADCMSTPLQQFQSLDCSFCCQGEGCNRPNRPAHSTLAQM</sequence>
<feature type="signal peptide" evidence="1">
    <location>
        <begin position="1"/>
        <end position="20"/>
    </location>
</feature>
<feature type="chain" id="PRO_5042247552" evidence="1">
    <location>
        <begin position="21"/>
        <end position="243"/>
    </location>
</feature>
<proteinExistence type="predicted"/>